<reference evidence="1 2" key="1">
    <citation type="submission" date="2015-01" db="EMBL/GenBank/DDBJ databases">
        <title>Evolution of Trichinella species and genotypes.</title>
        <authorList>
            <person name="Korhonen P.K."/>
            <person name="Edoardo P."/>
            <person name="Giuseppe L.R."/>
            <person name="Gasser R.B."/>
        </authorList>
    </citation>
    <scope>NUCLEOTIDE SEQUENCE [LARGE SCALE GENOMIC DNA]</scope>
    <source>
        <strain evidence="1">ISS2496</strain>
    </source>
</reference>
<accession>A0A0V0YPT1</accession>
<keyword evidence="2" id="KW-1185">Reference proteome</keyword>
<gene>
    <name evidence="1" type="ORF">T12_15574</name>
</gene>
<protein>
    <submittedName>
        <fullName evidence="1">Uncharacterized protein</fullName>
    </submittedName>
</protein>
<evidence type="ECO:0000313" key="2">
    <source>
        <dbReference type="Proteomes" id="UP000054783"/>
    </source>
</evidence>
<organism evidence="1 2">
    <name type="scientific">Trichinella patagoniensis</name>
    <dbReference type="NCBI Taxonomy" id="990121"/>
    <lineage>
        <taxon>Eukaryota</taxon>
        <taxon>Metazoa</taxon>
        <taxon>Ecdysozoa</taxon>
        <taxon>Nematoda</taxon>
        <taxon>Enoplea</taxon>
        <taxon>Dorylaimia</taxon>
        <taxon>Trichinellida</taxon>
        <taxon>Trichinellidae</taxon>
        <taxon>Trichinella</taxon>
    </lineage>
</organism>
<sequence length="37" mass="4244">MPYKLCSSYARNEMQESDSVFAELLFCEPNIRLTVSA</sequence>
<name>A0A0V0YPT1_9BILA</name>
<proteinExistence type="predicted"/>
<evidence type="ECO:0000313" key="1">
    <source>
        <dbReference type="EMBL" id="KRY02303.1"/>
    </source>
</evidence>
<dbReference type="EMBL" id="JYDQ01003989">
    <property type="protein sequence ID" value="KRY02303.1"/>
    <property type="molecule type" value="Genomic_DNA"/>
</dbReference>
<dbReference type="AlphaFoldDB" id="A0A0V0YPT1"/>
<comment type="caution">
    <text evidence="1">The sequence shown here is derived from an EMBL/GenBank/DDBJ whole genome shotgun (WGS) entry which is preliminary data.</text>
</comment>
<dbReference type="Proteomes" id="UP000054783">
    <property type="component" value="Unassembled WGS sequence"/>
</dbReference>